<evidence type="ECO:0000313" key="3">
    <source>
        <dbReference type="Proteomes" id="UP000770785"/>
    </source>
</evidence>
<dbReference type="RefSeq" id="WP_168037760.1">
    <property type="nucleotide sequence ID" value="NZ_JAATJH010000004.1"/>
</dbReference>
<reference evidence="2 3" key="1">
    <citation type="submission" date="2020-03" db="EMBL/GenBank/DDBJ databases">
        <title>Genomic Encyclopedia of Type Strains, Phase IV (KMG-IV): sequencing the most valuable type-strain genomes for metagenomic binning, comparative biology and taxonomic classification.</title>
        <authorList>
            <person name="Goeker M."/>
        </authorList>
    </citation>
    <scope>NUCLEOTIDE SEQUENCE [LARGE SCALE GENOMIC DNA]</scope>
    <source>
        <strain evidence="2 3">DSM 105096</strain>
    </source>
</reference>
<dbReference type="Proteomes" id="UP000770785">
    <property type="component" value="Unassembled WGS sequence"/>
</dbReference>
<dbReference type="PANTHER" id="PTHR33360:SF2">
    <property type="entry name" value="TRANSPOSASE FOR INSERTION SEQUENCE ELEMENT IS200"/>
    <property type="match status" value="1"/>
</dbReference>
<dbReference type="SUPFAM" id="SSF143422">
    <property type="entry name" value="Transposase IS200-like"/>
    <property type="match status" value="1"/>
</dbReference>
<dbReference type="NCBIfam" id="NF033573">
    <property type="entry name" value="transpos_IS200"/>
    <property type="match status" value="1"/>
</dbReference>
<dbReference type="SMART" id="SM01321">
    <property type="entry name" value="Y1_Tnp"/>
    <property type="match status" value="1"/>
</dbReference>
<name>A0ABX0XCS2_9BACT</name>
<evidence type="ECO:0000259" key="1">
    <source>
        <dbReference type="SMART" id="SM01321"/>
    </source>
</evidence>
<dbReference type="EMBL" id="JAATJH010000004">
    <property type="protein sequence ID" value="NJC26997.1"/>
    <property type="molecule type" value="Genomic_DNA"/>
</dbReference>
<dbReference type="PANTHER" id="PTHR33360">
    <property type="entry name" value="TRANSPOSASE FOR INSERTION SEQUENCE ELEMENT IS200"/>
    <property type="match status" value="1"/>
</dbReference>
<accession>A0ABX0XCS2</accession>
<evidence type="ECO:0000313" key="2">
    <source>
        <dbReference type="EMBL" id="NJC26997.1"/>
    </source>
</evidence>
<dbReference type="Pfam" id="PF01797">
    <property type="entry name" value="Y1_Tnp"/>
    <property type="match status" value="1"/>
</dbReference>
<comment type="caution">
    <text evidence="2">The sequence shown here is derived from an EMBL/GenBank/DDBJ whole genome shotgun (WGS) entry which is preliminary data.</text>
</comment>
<organism evidence="2 3">
    <name type="scientific">Neolewinella antarctica</name>
    <dbReference type="NCBI Taxonomy" id="442734"/>
    <lineage>
        <taxon>Bacteria</taxon>
        <taxon>Pseudomonadati</taxon>
        <taxon>Bacteroidota</taxon>
        <taxon>Saprospiria</taxon>
        <taxon>Saprospirales</taxon>
        <taxon>Lewinellaceae</taxon>
        <taxon>Neolewinella</taxon>
    </lineage>
</organism>
<dbReference type="InterPro" id="IPR002686">
    <property type="entry name" value="Transposase_17"/>
</dbReference>
<protein>
    <submittedName>
        <fullName evidence="2">REP element-mobilizing transposase RayT</fullName>
    </submittedName>
</protein>
<sequence>MPASYDRIILHSVWSTKYRDPWIDLEIEAELHAVMAAEFHKWGCKVIEIGGTDDHVHVIHTLPRTSCAADVIAAVKSVSSGWISTVSNKYLGFRWQDGYGTFSVDYRNLTGLRSYVREQRAHHTPKGNYPNFKTEYTKILKSYGHADFTPQYVFPNRT</sequence>
<dbReference type="InterPro" id="IPR036515">
    <property type="entry name" value="Transposase_17_sf"/>
</dbReference>
<proteinExistence type="predicted"/>
<gene>
    <name evidence="2" type="ORF">GGR27_002510</name>
</gene>
<feature type="domain" description="Transposase IS200-like" evidence="1">
    <location>
        <begin position="5"/>
        <end position="119"/>
    </location>
</feature>
<dbReference type="Gene3D" id="3.30.70.1290">
    <property type="entry name" value="Transposase IS200-like"/>
    <property type="match status" value="1"/>
</dbReference>
<keyword evidence="3" id="KW-1185">Reference proteome</keyword>